<evidence type="ECO:0000313" key="3">
    <source>
        <dbReference type="EMBL" id="GBO39517.1"/>
    </source>
</evidence>
<evidence type="ECO:0008006" key="5">
    <source>
        <dbReference type="Google" id="ProtNLM"/>
    </source>
</evidence>
<feature type="region of interest" description="Disordered" evidence="1">
    <location>
        <begin position="79"/>
        <end position="101"/>
    </location>
</feature>
<gene>
    <name evidence="3" type="ORF">AVEN_108635_1</name>
</gene>
<feature type="chain" id="PRO_5021292303" description="Secreted protein" evidence="2">
    <location>
        <begin position="19"/>
        <end position="101"/>
    </location>
</feature>
<evidence type="ECO:0000256" key="1">
    <source>
        <dbReference type="SAM" id="MobiDB-lite"/>
    </source>
</evidence>
<dbReference type="AlphaFoldDB" id="A0A4Y2WUF7"/>
<protein>
    <recommendedName>
        <fullName evidence="5">Secreted protein</fullName>
    </recommendedName>
</protein>
<dbReference type="EMBL" id="BGPR01064556">
    <property type="protein sequence ID" value="GBO39517.1"/>
    <property type="molecule type" value="Genomic_DNA"/>
</dbReference>
<dbReference type="Proteomes" id="UP000499080">
    <property type="component" value="Unassembled WGS sequence"/>
</dbReference>
<name>A0A4Y2WUF7_ARAVE</name>
<organism evidence="3 4">
    <name type="scientific">Araneus ventricosus</name>
    <name type="common">Orbweaver spider</name>
    <name type="synonym">Epeira ventricosa</name>
    <dbReference type="NCBI Taxonomy" id="182803"/>
    <lineage>
        <taxon>Eukaryota</taxon>
        <taxon>Metazoa</taxon>
        <taxon>Ecdysozoa</taxon>
        <taxon>Arthropoda</taxon>
        <taxon>Chelicerata</taxon>
        <taxon>Arachnida</taxon>
        <taxon>Araneae</taxon>
        <taxon>Araneomorphae</taxon>
        <taxon>Entelegynae</taxon>
        <taxon>Araneoidea</taxon>
        <taxon>Araneidae</taxon>
        <taxon>Araneus</taxon>
    </lineage>
</organism>
<evidence type="ECO:0000256" key="2">
    <source>
        <dbReference type="SAM" id="SignalP"/>
    </source>
</evidence>
<accession>A0A4Y2WUF7</accession>
<sequence>MAGSRFLLGIVIVVQVSLRPDVAYLLQEGGWELTLCLMGANLSIQESCMSARSSIVRIFAFREGSGICNALFNPQTQARQSKISHSGREAGMGQLASLGRG</sequence>
<proteinExistence type="predicted"/>
<evidence type="ECO:0000313" key="4">
    <source>
        <dbReference type="Proteomes" id="UP000499080"/>
    </source>
</evidence>
<comment type="caution">
    <text evidence="3">The sequence shown here is derived from an EMBL/GenBank/DDBJ whole genome shotgun (WGS) entry which is preliminary data.</text>
</comment>
<keyword evidence="2" id="KW-0732">Signal</keyword>
<reference evidence="3 4" key="1">
    <citation type="journal article" date="2019" name="Sci. Rep.">
        <title>Orb-weaving spider Araneus ventricosus genome elucidates the spidroin gene catalogue.</title>
        <authorList>
            <person name="Kono N."/>
            <person name="Nakamura H."/>
            <person name="Ohtoshi R."/>
            <person name="Moran D.A.P."/>
            <person name="Shinohara A."/>
            <person name="Yoshida Y."/>
            <person name="Fujiwara M."/>
            <person name="Mori M."/>
            <person name="Tomita M."/>
            <person name="Arakawa K."/>
        </authorList>
    </citation>
    <scope>NUCLEOTIDE SEQUENCE [LARGE SCALE GENOMIC DNA]</scope>
</reference>
<feature type="signal peptide" evidence="2">
    <location>
        <begin position="1"/>
        <end position="18"/>
    </location>
</feature>
<keyword evidence="4" id="KW-1185">Reference proteome</keyword>